<name>A0ABD3N793_9STRA</name>
<reference evidence="2 3" key="1">
    <citation type="submission" date="2024-10" db="EMBL/GenBank/DDBJ databases">
        <title>Updated reference genomes for cyclostephanoid diatoms.</title>
        <authorList>
            <person name="Roberts W.R."/>
            <person name="Alverson A.J."/>
        </authorList>
    </citation>
    <scope>NUCLEOTIDE SEQUENCE [LARGE SCALE GENOMIC DNA]</scope>
    <source>
        <strain evidence="2 3">AJA232-27</strain>
    </source>
</reference>
<evidence type="ECO:0008006" key="4">
    <source>
        <dbReference type="Google" id="ProtNLM"/>
    </source>
</evidence>
<dbReference type="PANTHER" id="PTHR33639:SF2">
    <property type="entry name" value="DUF393 DOMAIN-CONTAINING PROTEIN"/>
    <property type="match status" value="1"/>
</dbReference>
<proteinExistence type="predicted"/>
<feature type="compositionally biased region" description="Low complexity" evidence="1">
    <location>
        <begin position="17"/>
        <end position="29"/>
    </location>
</feature>
<dbReference type="Pfam" id="PF04134">
    <property type="entry name" value="DCC1-like"/>
    <property type="match status" value="1"/>
</dbReference>
<gene>
    <name evidence="2" type="ORF">ACHAWU_003684</name>
</gene>
<accession>A0ABD3N793</accession>
<dbReference type="AlphaFoldDB" id="A0ABD3N793"/>
<protein>
    <recommendedName>
        <fullName evidence="4">DUF393 domain-containing protein</fullName>
    </recommendedName>
</protein>
<feature type="compositionally biased region" description="Polar residues" evidence="1">
    <location>
        <begin position="387"/>
        <end position="396"/>
    </location>
</feature>
<dbReference type="Proteomes" id="UP001530293">
    <property type="component" value="Unassembled WGS sequence"/>
</dbReference>
<sequence>MSNASGGAAYIIMSPTKLSTSPSTTSMTSGWPRRRQQAATSTTTSLFSSAIASNNDRTSLPPPPSPSQPRLSSLFGRSSRRQRQPRRNTLQSSPPFLIPSLFNSSDSRPIVLFDGQCNLCNAGVQLILDYDRADIDPRGNLRVAAMQSQVGQLLLGRLSEKQRTIVLGKNKKQRKKKMDNVKQVVDDDAEDDDDDEVEYKSIVVITPTTTHLNSNACLHIGHELSGPLRILSYIAGIIPTFLRDILYKLLSKNRKRLFGSSTECRLWDDNWDTRFVDDAVVTGGQSMVESMDPFADPNSAAAAVVKNRDNDDSANLLHPGDIVRVVMGTSAEPPVVHTHIPGYDNGICTIGSVGTVTRVLDERAYPKNVAVKFDLDVGGYCDDETNDSPATTTASGGDSEIERKGTTTCSFEAHFFPWQLRKE</sequence>
<dbReference type="EMBL" id="JALLBG020000023">
    <property type="protein sequence ID" value="KAL3771509.1"/>
    <property type="molecule type" value="Genomic_DNA"/>
</dbReference>
<feature type="region of interest" description="Disordered" evidence="1">
    <location>
        <begin position="17"/>
        <end position="96"/>
    </location>
</feature>
<dbReference type="InterPro" id="IPR052927">
    <property type="entry name" value="DCC_oxidoreductase"/>
</dbReference>
<evidence type="ECO:0000256" key="1">
    <source>
        <dbReference type="SAM" id="MobiDB-lite"/>
    </source>
</evidence>
<feature type="compositionally biased region" description="Low complexity" evidence="1">
    <location>
        <begin position="68"/>
        <end position="77"/>
    </location>
</feature>
<evidence type="ECO:0000313" key="2">
    <source>
        <dbReference type="EMBL" id="KAL3771509.1"/>
    </source>
</evidence>
<comment type="caution">
    <text evidence="2">The sequence shown here is derived from an EMBL/GenBank/DDBJ whole genome shotgun (WGS) entry which is preliminary data.</text>
</comment>
<dbReference type="InterPro" id="IPR007263">
    <property type="entry name" value="DCC1-like"/>
</dbReference>
<feature type="compositionally biased region" description="Low complexity" evidence="1">
    <location>
        <begin position="38"/>
        <end position="53"/>
    </location>
</feature>
<evidence type="ECO:0000313" key="3">
    <source>
        <dbReference type="Proteomes" id="UP001530293"/>
    </source>
</evidence>
<organism evidence="2 3">
    <name type="scientific">Discostella pseudostelligera</name>
    <dbReference type="NCBI Taxonomy" id="259834"/>
    <lineage>
        <taxon>Eukaryota</taxon>
        <taxon>Sar</taxon>
        <taxon>Stramenopiles</taxon>
        <taxon>Ochrophyta</taxon>
        <taxon>Bacillariophyta</taxon>
        <taxon>Coscinodiscophyceae</taxon>
        <taxon>Thalassiosirophycidae</taxon>
        <taxon>Stephanodiscales</taxon>
        <taxon>Stephanodiscaceae</taxon>
        <taxon>Discostella</taxon>
    </lineage>
</organism>
<dbReference type="PANTHER" id="PTHR33639">
    <property type="entry name" value="THIOL-DISULFIDE OXIDOREDUCTASE DCC"/>
    <property type="match status" value="1"/>
</dbReference>
<feature type="region of interest" description="Disordered" evidence="1">
    <location>
        <begin position="384"/>
        <end position="403"/>
    </location>
</feature>
<keyword evidence="3" id="KW-1185">Reference proteome</keyword>